<dbReference type="GO" id="GO:0016757">
    <property type="term" value="F:glycosyltransferase activity"/>
    <property type="evidence" value="ECO:0007669"/>
    <property type="project" value="UniProtKB-KW"/>
</dbReference>
<dbReference type="GO" id="GO:0016020">
    <property type="term" value="C:membrane"/>
    <property type="evidence" value="ECO:0007669"/>
    <property type="project" value="UniProtKB-SubCell"/>
</dbReference>
<keyword evidence="5 9" id="KW-1133">Transmembrane helix</keyword>
<feature type="transmembrane region" description="Helical" evidence="9">
    <location>
        <begin position="57"/>
        <end position="78"/>
    </location>
</feature>
<feature type="region of interest" description="Disordered" evidence="8">
    <location>
        <begin position="1"/>
        <end position="25"/>
    </location>
</feature>
<keyword evidence="6 9" id="KW-0472">Membrane</keyword>
<comment type="subcellular location">
    <subcellularLocation>
        <location evidence="1">Membrane</location>
        <topology evidence="1">Single-pass membrane protein</topology>
    </subcellularLocation>
</comment>
<proteinExistence type="predicted"/>
<dbReference type="PANTHER" id="PTHR20961">
    <property type="entry name" value="GLYCOSYLTRANSFERASE"/>
    <property type="match status" value="1"/>
</dbReference>
<evidence type="ECO:0000256" key="9">
    <source>
        <dbReference type="SAM" id="Phobius"/>
    </source>
</evidence>
<evidence type="ECO:0000256" key="1">
    <source>
        <dbReference type="ARBA" id="ARBA00004167"/>
    </source>
</evidence>
<dbReference type="InterPro" id="IPR049625">
    <property type="entry name" value="Glyco_transf_61_cat"/>
</dbReference>
<dbReference type="EMBL" id="OU594947">
    <property type="protein sequence ID" value="CAG9292030.1"/>
    <property type="molecule type" value="Genomic_DNA"/>
</dbReference>
<evidence type="ECO:0000256" key="2">
    <source>
        <dbReference type="ARBA" id="ARBA00022676"/>
    </source>
</evidence>
<keyword evidence="4 9" id="KW-0812">Transmembrane</keyword>
<reference evidence="11" key="1">
    <citation type="submission" date="2022-02" db="EMBL/GenBank/DDBJ databases">
        <authorList>
            <person name="Giguere J D."/>
        </authorList>
    </citation>
    <scope>NUCLEOTIDE SEQUENCE</scope>
    <source>
        <strain evidence="11">CCAP 1055/1</strain>
    </source>
</reference>
<dbReference type="PANTHER" id="PTHR20961:SF38">
    <property type="entry name" value="PROTEIN O-LINKED-MANNOSE BETA-1,4-N-ACETYLGLUCOSAMINYLTRANSFERASE 2"/>
    <property type="match status" value="1"/>
</dbReference>
<dbReference type="InterPro" id="IPR007657">
    <property type="entry name" value="Glycosyltransferase_61"/>
</dbReference>
<keyword evidence="3" id="KW-0808">Transferase</keyword>
<gene>
    <name evidence="11" type="ORF">PTTT1_LOCUS48487</name>
</gene>
<keyword evidence="2" id="KW-0328">Glycosyltransferase</keyword>
<dbReference type="Pfam" id="PF04577">
    <property type="entry name" value="Glyco_transf_61"/>
    <property type="match status" value="1"/>
</dbReference>
<sequence length="448" mass="50906">MCRLEDNNPGNPQLSYLPVLDSSSSSMKTSFSLSKRFMRRPSRSPSPVKYRRIHRDVILMIAVLLLISVRSLFCFLSFKSEKVSILVTRTVDSESSTVLRSNGMCEPHEAKFSQTPNPVYTELTQFLIGPVEPSTSEAICVFTDDKISAHFPHAMQQLYACWSYWQHYKDKRPVLNVRLDTDESLLQRVQHFVYRRRSRDKPFLSTFWRLLEDVFQVEIRHNSPETVEGVSASVPDRWSNVAANERMSDGYAMLSGAGHAAALRDGLLETTSCPSQVRIGLLNRKQNRSLLNIVELQDAIQLRFPGSSIALDYFEGKTFGEQIQFFGSVDILVSPHGAQLTGIPFMPTCGQVLEIFPEGYLIPTFFGSLAEASDLGHAYMYLGDSNQSLEEVQSRMMEDRKQRSRMRQANLCPVTDQVADSVEQLMEQWQNCCHQYGMAHKGNLAIYR</sequence>
<dbReference type="AlphaFoldDB" id="A0A8J9X8E2"/>
<evidence type="ECO:0000256" key="7">
    <source>
        <dbReference type="ARBA" id="ARBA00023180"/>
    </source>
</evidence>
<evidence type="ECO:0000256" key="5">
    <source>
        <dbReference type="ARBA" id="ARBA00022989"/>
    </source>
</evidence>
<evidence type="ECO:0000256" key="3">
    <source>
        <dbReference type="ARBA" id="ARBA00022679"/>
    </source>
</evidence>
<evidence type="ECO:0000259" key="10">
    <source>
        <dbReference type="Pfam" id="PF04577"/>
    </source>
</evidence>
<dbReference type="Proteomes" id="UP000836788">
    <property type="component" value="Chromosome 6"/>
</dbReference>
<keyword evidence="7" id="KW-0325">Glycoprotein</keyword>
<name>A0A8J9X8E2_PHATR</name>
<evidence type="ECO:0000256" key="4">
    <source>
        <dbReference type="ARBA" id="ARBA00022692"/>
    </source>
</evidence>
<organism evidence="11">
    <name type="scientific">Phaeodactylum tricornutum</name>
    <name type="common">Diatom</name>
    <dbReference type="NCBI Taxonomy" id="2850"/>
    <lineage>
        <taxon>Eukaryota</taxon>
        <taxon>Sar</taxon>
        <taxon>Stramenopiles</taxon>
        <taxon>Ochrophyta</taxon>
        <taxon>Bacillariophyta</taxon>
        <taxon>Bacillariophyceae</taxon>
        <taxon>Bacillariophycidae</taxon>
        <taxon>Naviculales</taxon>
        <taxon>Phaeodactylaceae</taxon>
        <taxon>Phaeodactylum</taxon>
    </lineage>
</organism>
<feature type="domain" description="Glycosyltransferase 61 catalytic" evidence="10">
    <location>
        <begin position="259"/>
        <end position="351"/>
    </location>
</feature>
<evidence type="ECO:0000313" key="11">
    <source>
        <dbReference type="EMBL" id="CAG9292030.1"/>
    </source>
</evidence>
<protein>
    <recommendedName>
        <fullName evidence="10">Glycosyltransferase 61 catalytic domain-containing protein</fullName>
    </recommendedName>
</protein>
<evidence type="ECO:0000256" key="8">
    <source>
        <dbReference type="SAM" id="MobiDB-lite"/>
    </source>
</evidence>
<accession>A0A8J9X8E2</accession>
<evidence type="ECO:0000256" key="6">
    <source>
        <dbReference type="ARBA" id="ARBA00023136"/>
    </source>
</evidence>